<evidence type="ECO:0000256" key="1">
    <source>
        <dbReference type="ARBA" id="ARBA00023015"/>
    </source>
</evidence>
<dbReference type="Pfam" id="PF04542">
    <property type="entry name" value="Sigma70_r2"/>
    <property type="match status" value="1"/>
</dbReference>
<dbReference type="InterPro" id="IPR013325">
    <property type="entry name" value="RNA_pol_sigma_r2"/>
</dbReference>
<dbReference type="GO" id="GO:0016987">
    <property type="term" value="F:sigma factor activity"/>
    <property type="evidence" value="ECO:0007669"/>
    <property type="project" value="UniProtKB-KW"/>
</dbReference>
<evidence type="ECO:0000313" key="7">
    <source>
        <dbReference type="Proteomes" id="UP000199589"/>
    </source>
</evidence>
<dbReference type="EMBL" id="FOSJ01000002">
    <property type="protein sequence ID" value="SFJ90598.1"/>
    <property type="molecule type" value="Genomic_DNA"/>
</dbReference>
<dbReference type="Gene3D" id="1.20.140.160">
    <property type="match status" value="1"/>
</dbReference>
<dbReference type="PROSITE" id="PS00716">
    <property type="entry name" value="SIGMA70_2"/>
    <property type="match status" value="1"/>
</dbReference>
<dbReference type="InterPro" id="IPR013324">
    <property type="entry name" value="RNA_pol_sigma_r3/r4-like"/>
</dbReference>
<evidence type="ECO:0000259" key="5">
    <source>
        <dbReference type="PROSITE" id="PS00716"/>
    </source>
</evidence>
<dbReference type="InterPro" id="IPR007630">
    <property type="entry name" value="RNA_pol_sigma70_r4"/>
</dbReference>
<dbReference type="InterPro" id="IPR014284">
    <property type="entry name" value="RNA_pol_sigma-70_dom"/>
</dbReference>
<dbReference type="PANTHER" id="PTHR30385:SF7">
    <property type="entry name" value="RNA POLYMERASE SIGMA FACTOR FLIA"/>
    <property type="match status" value="1"/>
</dbReference>
<evidence type="ECO:0000256" key="3">
    <source>
        <dbReference type="ARBA" id="ARBA00023125"/>
    </source>
</evidence>
<sequence length="238" mass="27829">MEVEDRNEIILQYMPLVHKVVHSINVRNRDYDHEDMVNIGVIGLMDALKRYDKTQKVPFENYAYIRIKGAIIDEVRKTSRVPRSRMAKLNIYYKAKEELEVQLKRNPTEKEICEKLELTKKDLEGIHDTVHQLAYVSLDEVINVDSDNEVTMMDAINDRNEAAVDDTLLKKEQSIYLTNAVSKLSEREQQILQLIYVERLSMKEVSYIFDVSVPRVSQIHGKTLLKLREILESEYAND</sequence>
<dbReference type="SUPFAM" id="SSF88946">
    <property type="entry name" value="Sigma2 domain of RNA polymerase sigma factors"/>
    <property type="match status" value="1"/>
</dbReference>
<dbReference type="PRINTS" id="PR00046">
    <property type="entry name" value="SIGMA70FCT"/>
</dbReference>
<dbReference type="AlphaFoldDB" id="A0A1I3V557"/>
<evidence type="ECO:0000313" key="6">
    <source>
        <dbReference type="EMBL" id="SFJ90598.1"/>
    </source>
</evidence>
<dbReference type="STRING" id="258723.GCA_900169305_00554"/>
<reference evidence="7" key="1">
    <citation type="submission" date="2016-10" db="EMBL/GenBank/DDBJ databases">
        <authorList>
            <person name="Varghese N."/>
            <person name="Submissions S."/>
        </authorList>
    </citation>
    <scope>NUCLEOTIDE SEQUENCE [LARGE SCALE GENOMIC DNA]</scope>
    <source>
        <strain evidence="7">DSM 16108</strain>
    </source>
</reference>
<dbReference type="InterPro" id="IPR007627">
    <property type="entry name" value="RNA_pol_sigma70_r2"/>
</dbReference>
<dbReference type="InterPro" id="IPR007624">
    <property type="entry name" value="RNA_pol_sigma70_r3"/>
</dbReference>
<name>A0A1I3V557_9LACT</name>
<dbReference type="GO" id="GO:0006352">
    <property type="term" value="P:DNA-templated transcription initiation"/>
    <property type="evidence" value="ECO:0007669"/>
    <property type="project" value="InterPro"/>
</dbReference>
<dbReference type="Gene3D" id="1.10.1740.10">
    <property type="match status" value="1"/>
</dbReference>
<dbReference type="Pfam" id="PF04539">
    <property type="entry name" value="Sigma70_r3"/>
    <property type="match status" value="1"/>
</dbReference>
<dbReference type="RefSeq" id="WP_091895417.1">
    <property type="nucleotide sequence ID" value="NZ_FOSJ01000002.1"/>
</dbReference>
<keyword evidence="4" id="KW-0804">Transcription</keyword>
<dbReference type="NCBIfam" id="TIGR02479">
    <property type="entry name" value="FliA_WhiG"/>
    <property type="match status" value="1"/>
</dbReference>
<evidence type="ECO:0000256" key="4">
    <source>
        <dbReference type="ARBA" id="ARBA00023163"/>
    </source>
</evidence>
<keyword evidence="1" id="KW-0805">Transcription regulation</keyword>
<dbReference type="PANTHER" id="PTHR30385">
    <property type="entry name" value="SIGMA FACTOR F FLAGELLAR"/>
    <property type="match status" value="1"/>
</dbReference>
<protein>
    <submittedName>
        <fullName evidence="6">RNA polymerase, sigma 28 subunit, SigD/FliA/WhiG</fullName>
    </submittedName>
</protein>
<gene>
    <name evidence="6" type="ORF">SAMN04488569_100250</name>
</gene>
<organism evidence="6 7">
    <name type="scientific">Marinilactibacillus piezotolerans</name>
    <dbReference type="NCBI Taxonomy" id="258723"/>
    <lineage>
        <taxon>Bacteria</taxon>
        <taxon>Bacillati</taxon>
        <taxon>Bacillota</taxon>
        <taxon>Bacilli</taxon>
        <taxon>Lactobacillales</taxon>
        <taxon>Carnobacteriaceae</taxon>
        <taxon>Marinilactibacillus</taxon>
    </lineage>
</organism>
<keyword evidence="7" id="KW-1185">Reference proteome</keyword>
<dbReference type="InterPro" id="IPR000943">
    <property type="entry name" value="RNA_pol_sigma70"/>
</dbReference>
<accession>A0A1I3V557</accession>
<dbReference type="SUPFAM" id="SSF88659">
    <property type="entry name" value="Sigma3 and sigma4 domains of RNA polymerase sigma factors"/>
    <property type="match status" value="2"/>
</dbReference>
<dbReference type="Proteomes" id="UP000199589">
    <property type="component" value="Unassembled WGS sequence"/>
</dbReference>
<dbReference type="NCBIfam" id="TIGR02937">
    <property type="entry name" value="sigma70-ECF"/>
    <property type="match status" value="1"/>
</dbReference>
<dbReference type="OrthoDB" id="9799825at2"/>
<keyword evidence="2" id="KW-0731">Sigma factor</keyword>
<dbReference type="CDD" id="cd06171">
    <property type="entry name" value="Sigma70_r4"/>
    <property type="match status" value="1"/>
</dbReference>
<dbReference type="Pfam" id="PF04545">
    <property type="entry name" value="Sigma70_r4"/>
    <property type="match status" value="1"/>
</dbReference>
<proteinExistence type="predicted"/>
<feature type="domain" description="RNA polymerase sigma-70" evidence="5">
    <location>
        <begin position="201"/>
        <end position="227"/>
    </location>
</feature>
<evidence type="ECO:0000256" key="2">
    <source>
        <dbReference type="ARBA" id="ARBA00023082"/>
    </source>
</evidence>
<dbReference type="GO" id="GO:0003899">
    <property type="term" value="F:DNA-directed RNA polymerase activity"/>
    <property type="evidence" value="ECO:0007669"/>
    <property type="project" value="InterPro"/>
</dbReference>
<dbReference type="GO" id="GO:0003677">
    <property type="term" value="F:DNA binding"/>
    <property type="evidence" value="ECO:0007669"/>
    <property type="project" value="UniProtKB-KW"/>
</dbReference>
<dbReference type="InterPro" id="IPR012845">
    <property type="entry name" value="RNA_pol_sigma_FliA_WhiG"/>
</dbReference>
<keyword evidence="3" id="KW-0238">DNA-binding</keyword>